<evidence type="ECO:0000313" key="1">
    <source>
        <dbReference type="EMBL" id="KAI8033488.1"/>
    </source>
</evidence>
<keyword evidence="2" id="KW-1185">Reference proteome</keyword>
<gene>
    <name evidence="1" type="ORF">M5D96_013762</name>
</gene>
<proteinExistence type="predicted"/>
<dbReference type="Proteomes" id="UP001059596">
    <property type="component" value="Unassembled WGS sequence"/>
</dbReference>
<name>A0A9P9YBG8_9MUSC</name>
<protein>
    <submittedName>
        <fullName evidence="1">Uncharacterized protein</fullName>
    </submittedName>
</protein>
<organism evidence="1 2">
    <name type="scientific">Drosophila gunungcola</name>
    <name type="common">fruit fly</name>
    <dbReference type="NCBI Taxonomy" id="103775"/>
    <lineage>
        <taxon>Eukaryota</taxon>
        <taxon>Metazoa</taxon>
        <taxon>Ecdysozoa</taxon>
        <taxon>Arthropoda</taxon>
        <taxon>Hexapoda</taxon>
        <taxon>Insecta</taxon>
        <taxon>Pterygota</taxon>
        <taxon>Neoptera</taxon>
        <taxon>Endopterygota</taxon>
        <taxon>Diptera</taxon>
        <taxon>Brachycera</taxon>
        <taxon>Muscomorpha</taxon>
        <taxon>Ephydroidea</taxon>
        <taxon>Drosophilidae</taxon>
        <taxon>Drosophila</taxon>
        <taxon>Sophophora</taxon>
    </lineage>
</organism>
<dbReference type="AlphaFoldDB" id="A0A9P9YBG8"/>
<dbReference type="EMBL" id="JAMKOV010000130">
    <property type="protein sequence ID" value="KAI8033488.1"/>
    <property type="molecule type" value="Genomic_DNA"/>
</dbReference>
<reference evidence="1" key="1">
    <citation type="journal article" date="2023" name="Genome Biol. Evol.">
        <title>Long-read-based Genome Assembly of Drosophila gunungcola Reveals Fewer Chemosensory Genes in Flower-breeding Species.</title>
        <authorList>
            <person name="Negi A."/>
            <person name="Liao B.Y."/>
            <person name="Yeh S.D."/>
        </authorList>
    </citation>
    <scope>NUCLEOTIDE SEQUENCE</scope>
    <source>
        <strain evidence="1">Sukarami</strain>
    </source>
</reference>
<evidence type="ECO:0000313" key="2">
    <source>
        <dbReference type="Proteomes" id="UP001059596"/>
    </source>
</evidence>
<comment type="caution">
    <text evidence="1">The sequence shown here is derived from an EMBL/GenBank/DDBJ whole genome shotgun (WGS) entry which is preliminary data.</text>
</comment>
<accession>A0A9P9YBG8</accession>
<sequence length="130" mass="15152">MSTESKLTEMLVEKSPNKPNKKVFPVVSKEIILRLVPISLSTINLRLNRLLLKVTNYVEDDKRRSAMPLRSLMPSHLKWKKPNAISTLIRSRQTPKLDLKDVRRVIKGRVAHRACKECVAIIYHDMEYFK</sequence>